<name>A0A5M8PTT4_9LECA</name>
<protein>
    <submittedName>
        <fullName evidence="1">Sulfite oxidase</fullName>
    </submittedName>
</protein>
<dbReference type="AlphaFoldDB" id="A0A5M8PTT4"/>
<organism evidence="1 2">
    <name type="scientific">Lasallia pustulata</name>
    <dbReference type="NCBI Taxonomy" id="136370"/>
    <lineage>
        <taxon>Eukaryota</taxon>
        <taxon>Fungi</taxon>
        <taxon>Dikarya</taxon>
        <taxon>Ascomycota</taxon>
        <taxon>Pezizomycotina</taxon>
        <taxon>Lecanoromycetes</taxon>
        <taxon>OSLEUM clade</taxon>
        <taxon>Umbilicariomycetidae</taxon>
        <taxon>Umbilicariales</taxon>
        <taxon>Umbilicariaceae</taxon>
        <taxon>Lasallia</taxon>
    </lineage>
</organism>
<dbReference type="EMBL" id="VXIT01000006">
    <property type="protein sequence ID" value="KAA6412086.1"/>
    <property type="molecule type" value="Genomic_DNA"/>
</dbReference>
<dbReference type="OrthoDB" id="10051395at2759"/>
<comment type="caution">
    <text evidence="1">The sequence shown here is derived from an EMBL/GenBank/DDBJ whole genome shotgun (WGS) entry which is preliminary data.</text>
</comment>
<proteinExistence type="predicted"/>
<evidence type="ECO:0000313" key="2">
    <source>
        <dbReference type="Proteomes" id="UP000324767"/>
    </source>
</evidence>
<gene>
    <name evidence="1" type="ORF">FRX48_04236</name>
</gene>
<reference evidence="1 2" key="1">
    <citation type="submission" date="2019-09" db="EMBL/GenBank/DDBJ databases">
        <title>The hologenome of the rock-dwelling lichen Lasallia pustulata.</title>
        <authorList>
            <person name="Greshake Tzovaras B."/>
            <person name="Segers F."/>
            <person name="Bicker A."/>
            <person name="Dal Grande F."/>
            <person name="Otte J."/>
            <person name="Hankeln T."/>
            <person name="Schmitt I."/>
            <person name="Ebersberger I."/>
        </authorList>
    </citation>
    <scope>NUCLEOTIDE SEQUENCE [LARGE SCALE GENOMIC DNA]</scope>
    <source>
        <strain evidence="1">A1-1</strain>
    </source>
</reference>
<accession>A0A5M8PTT4</accession>
<dbReference type="Proteomes" id="UP000324767">
    <property type="component" value="Unassembled WGS sequence"/>
</dbReference>
<evidence type="ECO:0000313" key="1">
    <source>
        <dbReference type="EMBL" id="KAA6412086.1"/>
    </source>
</evidence>
<sequence length="133" mass="15620">MGSNERLDIPLRESNHPQAYFPEEEKGWHGYIEWEKYPEKQAKAAEILAQYSFLGPPEFQMVPIPDTNPRLEGVRWKQYHAALGSTLKDLPQESWDIVKKEKAEDMIHVLDFPYNGEPPRVLLYISNKSFIRY</sequence>